<dbReference type="AlphaFoldDB" id="A0A0N5CQY1"/>
<evidence type="ECO:0000313" key="2">
    <source>
        <dbReference type="Proteomes" id="UP000276776"/>
    </source>
</evidence>
<gene>
    <name evidence="1" type="ORF">TCLT_LOCUS2632</name>
</gene>
<reference evidence="1 2" key="2">
    <citation type="submission" date="2018-11" db="EMBL/GenBank/DDBJ databases">
        <authorList>
            <consortium name="Pathogen Informatics"/>
        </authorList>
    </citation>
    <scope>NUCLEOTIDE SEQUENCE [LARGE SCALE GENOMIC DNA]</scope>
</reference>
<dbReference type="Proteomes" id="UP000276776">
    <property type="component" value="Unassembled WGS sequence"/>
</dbReference>
<name>A0A0N5CQY1_THECL</name>
<dbReference type="EMBL" id="UYYF01000598">
    <property type="protein sequence ID" value="VDM98699.1"/>
    <property type="molecule type" value="Genomic_DNA"/>
</dbReference>
<dbReference type="WBParaSite" id="TCLT_0000263101-mRNA-1">
    <property type="protein sequence ID" value="TCLT_0000263101-mRNA-1"/>
    <property type="gene ID" value="TCLT_0000263101"/>
</dbReference>
<dbReference type="OrthoDB" id="5829106at2759"/>
<accession>A0A0N5CQY1</accession>
<protein>
    <submittedName>
        <fullName evidence="3">RING-type domain-containing protein</fullName>
    </submittedName>
</protein>
<keyword evidence="2" id="KW-1185">Reference proteome</keyword>
<sequence length="577" mass="66824">MARRQNIYAVHMDCVGIETANIKPSILYSRQNLVQAYKRMGTAPFDCDKNMTCVMNLRATGAGEFHSVEYEPSHAKGSIYLGARNGYIFAYRVNNEQEKFSQILFTLDLVREVNVNGLIKKPEEELHLFSINGKESILVICGPVTYYRLYNTDPGDSIKIIDIVRSEMFVVSGLEKKCRKVDYEAKKSRLIFFMDGSIAYELKLTINHDGQLKKFDDPKLNKFDNFRGIQEPYEYIESLWPLHLRNGRSLFYNPEYLNLFRQQTTKFPMSYYGILDCTFFVVMRVEDLTKIVPNNTGCDTSYSMRVMLYDSYATIIRTKNFKDIEAVRIKVAIYYRQVFTAMKEKKSLIYQRNIVNSEFDASNQFIIAPNTYGGIYVLDDYIYYQDKPSKDCLLYYKRRKITLSKKKLIEDYVMRASSIAQRPIISDSCTFTIRSSHYDETIKTVLYVLQQGPEIHLATTNVKYFESLKILKKQSALLSTNASIFTLYPYVLYRILVFVNQSFSHLALYTGRILYAEAGVERVMDSEIDAVEDLVQESTIATKAMPKKDFEKIVYGVESEIIARPETHVNLCKIIEA</sequence>
<evidence type="ECO:0000313" key="3">
    <source>
        <dbReference type="WBParaSite" id="TCLT_0000263101-mRNA-1"/>
    </source>
</evidence>
<evidence type="ECO:0000313" key="1">
    <source>
        <dbReference type="EMBL" id="VDM98699.1"/>
    </source>
</evidence>
<proteinExistence type="predicted"/>
<organism evidence="3">
    <name type="scientific">Thelazia callipaeda</name>
    <name type="common">Oriental eyeworm</name>
    <name type="synonym">Parasitic nematode</name>
    <dbReference type="NCBI Taxonomy" id="103827"/>
    <lineage>
        <taxon>Eukaryota</taxon>
        <taxon>Metazoa</taxon>
        <taxon>Ecdysozoa</taxon>
        <taxon>Nematoda</taxon>
        <taxon>Chromadorea</taxon>
        <taxon>Rhabditida</taxon>
        <taxon>Spirurina</taxon>
        <taxon>Spiruromorpha</taxon>
        <taxon>Thelazioidea</taxon>
        <taxon>Thelaziidae</taxon>
        <taxon>Thelazia</taxon>
    </lineage>
</organism>
<reference evidence="3" key="1">
    <citation type="submission" date="2017-02" db="UniProtKB">
        <authorList>
            <consortium name="WormBaseParasite"/>
        </authorList>
    </citation>
    <scope>IDENTIFICATION</scope>
</reference>